<proteinExistence type="predicted"/>
<evidence type="ECO:0000313" key="1">
    <source>
        <dbReference type="EMBL" id="KAH7031642.1"/>
    </source>
</evidence>
<dbReference type="AlphaFoldDB" id="A0A9P8Y5L7"/>
<dbReference type="GeneID" id="70177650"/>
<keyword evidence="2" id="KW-1185">Reference proteome</keyword>
<comment type="caution">
    <text evidence="1">The sequence shown here is derived from an EMBL/GenBank/DDBJ whole genome shotgun (WGS) entry which is preliminary data.</text>
</comment>
<dbReference type="RefSeq" id="XP_046013322.1">
    <property type="nucleotide sequence ID" value="XM_046148104.1"/>
</dbReference>
<dbReference type="EMBL" id="JAGTJQ010000005">
    <property type="protein sequence ID" value="KAH7031642.1"/>
    <property type="molecule type" value="Genomic_DNA"/>
</dbReference>
<protein>
    <submittedName>
        <fullName evidence="1">Uncharacterized protein</fullName>
    </submittedName>
</protein>
<reference evidence="1" key="1">
    <citation type="journal article" date="2021" name="Nat. Commun.">
        <title>Genetic determinants of endophytism in the Arabidopsis root mycobiome.</title>
        <authorList>
            <person name="Mesny F."/>
            <person name="Miyauchi S."/>
            <person name="Thiergart T."/>
            <person name="Pickel B."/>
            <person name="Atanasova L."/>
            <person name="Karlsson M."/>
            <person name="Huettel B."/>
            <person name="Barry K.W."/>
            <person name="Haridas S."/>
            <person name="Chen C."/>
            <person name="Bauer D."/>
            <person name="Andreopoulos W."/>
            <person name="Pangilinan J."/>
            <person name="LaButti K."/>
            <person name="Riley R."/>
            <person name="Lipzen A."/>
            <person name="Clum A."/>
            <person name="Drula E."/>
            <person name="Henrissat B."/>
            <person name="Kohler A."/>
            <person name="Grigoriev I.V."/>
            <person name="Martin F.M."/>
            <person name="Hacquard S."/>
        </authorList>
    </citation>
    <scope>NUCLEOTIDE SEQUENCE</scope>
    <source>
        <strain evidence="1">MPI-CAGE-CH-0230</strain>
    </source>
</reference>
<dbReference type="Proteomes" id="UP000756346">
    <property type="component" value="Unassembled WGS sequence"/>
</dbReference>
<evidence type="ECO:0000313" key="2">
    <source>
        <dbReference type="Proteomes" id="UP000756346"/>
    </source>
</evidence>
<accession>A0A9P8Y5L7</accession>
<gene>
    <name evidence="1" type="ORF">B0I36DRAFT_125289</name>
</gene>
<organism evidence="1 2">
    <name type="scientific">Microdochium trichocladiopsis</name>
    <dbReference type="NCBI Taxonomy" id="1682393"/>
    <lineage>
        <taxon>Eukaryota</taxon>
        <taxon>Fungi</taxon>
        <taxon>Dikarya</taxon>
        <taxon>Ascomycota</taxon>
        <taxon>Pezizomycotina</taxon>
        <taxon>Sordariomycetes</taxon>
        <taxon>Xylariomycetidae</taxon>
        <taxon>Xylariales</taxon>
        <taxon>Microdochiaceae</taxon>
        <taxon>Microdochium</taxon>
    </lineage>
</organism>
<sequence length="151" mass="17298">MLTTRAGRADRQFVTRNALCVKRPCLTLRSFTLCRPAIKYRMEEASPSSKMITCRSVVRRSLGCSTRCTCLAETCAYFPSRWDFHYVCESAYEVTQKGRIARTRIQDGHESILRAHHAIPLLLCLAFLPYKLQKSMLATSRRCVSPLITLY</sequence>
<name>A0A9P8Y5L7_9PEZI</name>